<dbReference type="Gene3D" id="2.30.42.10">
    <property type="match status" value="1"/>
</dbReference>
<protein>
    <recommendedName>
        <fullName evidence="11">Zinc metalloprotease</fullName>
        <ecNumber evidence="11">3.4.24.-</ecNumber>
    </recommendedName>
</protein>
<dbReference type="Pfam" id="PF02163">
    <property type="entry name" value="Peptidase_M50"/>
    <property type="match status" value="1"/>
</dbReference>
<keyword evidence="5 11" id="KW-0812">Transmembrane</keyword>
<comment type="subcellular location">
    <subcellularLocation>
        <location evidence="2">Membrane</location>
        <topology evidence="2">Multi-pass membrane protein</topology>
    </subcellularLocation>
</comment>
<evidence type="ECO:0000256" key="10">
    <source>
        <dbReference type="ARBA" id="ARBA00023136"/>
    </source>
</evidence>
<evidence type="ECO:0000256" key="2">
    <source>
        <dbReference type="ARBA" id="ARBA00004141"/>
    </source>
</evidence>
<evidence type="ECO:0000259" key="12">
    <source>
        <dbReference type="Pfam" id="PF02163"/>
    </source>
</evidence>
<keyword evidence="4 13" id="KW-0645">Protease</keyword>
<dbReference type="PANTHER" id="PTHR42837">
    <property type="entry name" value="REGULATOR OF SIGMA-E PROTEASE RSEP"/>
    <property type="match status" value="1"/>
</dbReference>
<keyword evidence="11" id="KW-0479">Metal-binding</keyword>
<dbReference type="STRING" id="118967.SAMN02745191_1842"/>
<keyword evidence="10 11" id="KW-0472">Membrane</keyword>
<keyword evidence="14" id="KW-1185">Reference proteome</keyword>
<dbReference type="InterPro" id="IPR036034">
    <property type="entry name" value="PDZ_sf"/>
</dbReference>
<evidence type="ECO:0000256" key="3">
    <source>
        <dbReference type="ARBA" id="ARBA00007931"/>
    </source>
</evidence>
<keyword evidence="7 11" id="KW-0862">Zinc</keyword>
<dbReference type="Proteomes" id="UP000243297">
    <property type="component" value="Unassembled WGS sequence"/>
</dbReference>
<dbReference type="CDD" id="cd06163">
    <property type="entry name" value="S2P-M50_PDZ_RseP-like"/>
    <property type="match status" value="1"/>
</dbReference>
<comment type="similarity">
    <text evidence="3 11">Belongs to the peptidase M50B family.</text>
</comment>
<dbReference type="GO" id="GO:0006508">
    <property type="term" value="P:proteolysis"/>
    <property type="evidence" value="ECO:0007669"/>
    <property type="project" value="UniProtKB-KW"/>
</dbReference>
<accession>A0A1T4P291</accession>
<keyword evidence="6 11" id="KW-0378">Hydrolase</keyword>
<proteinExistence type="inferred from homology"/>
<reference evidence="14" key="1">
    <citation type="submission" date="2017-02" db="EMBL/GenBank/DDBJ databases">
        <authorList>
            <person name="Varghese N."/>
            <person name="Submissions S."/>
        </authorList>
    </citation>
    <scope>NUCLEOTIDE SEQUENCE [LARGE SCALE GENOMIC DNA]</scope>
    <source>
        <strain evidence="14">ATCC 25662</strain>
    </source>
</reference>
<evidence type="ECO:0000256" key="1">
    <source>
        <dbReference type="ARBA" id="ARBA00001947"/>
    </source>
</evidence>
<evidence type="ECO:0000256" key="9">
    <source>
        <dbReference type="ARBA" id="ARBA00023049"/>
    </source>
</evidence>
<evidence type="ECO:0000256" key="11">
    <source>
        <dbReference type="RuleBase" id="RU362031"/>
    </source>
</evidence>
<keyword evidence="9 11" id="KW-0482">Metalloprotease</keyword>
<evidence type="ECO:0000256" key="7">
    <source>
        <dbReference type="ARBA" id="ARBA00022833"/>
    </source>
</evidence>
<evidence type="ECO:0000256" key="4">
    <source>
        <dbReference type="ARBA" id="ARBA00022670"/>
    </source>
</evidence>
<dbReference type="InterPro" id="IPR008915">
    <property type="entry name" value="Peptidase_M50"/>
</dbReference>
<dbReference type="EC" id="3.4.24.-" evidence="11"/>
<sequence length="352" mass="38650">MGIIYFILVLSVIIIIHELGHLLAAKAFGVYCYEFSLGMGPKLFSIQGKETKYTLRLIPIGGYVAMAGEQEDDMELYPNIDVPRNRSIKGIAHWKRIIVMIAGVVMNFFLCWIIVSGILLNNGAYAISPKPIVDSVVADSPAEIAGIESGDIIKKVVFDDGTVIKPKEFSDLTVFTQMYSGKMTYTIDRNGELMDFEVQGVPNEMGLYIVGIGAPTSEVVKINLLNAGQYSFDYMVSMTQDIFKSLSRLVQGNGLDQLSGPVGIYQVTAQQASQGLPNLLLLIALLSLNVGIFNLLPLPVLDGGRILLVLVEIVIGKPLNKKFEIGIMTASMVLLFGLMIFATWQDILRIFN</sequence>
<dbReference type="GO" id="GO:0016020">
    <property type="term" value="C:membrane"/>
    <property type="evidence" value="ECO:0007669"/>
    <property type="project" value="UniProtKB-SubCell"/>
</dbReference>
<dbReference type="PANTHER" id="PTHR42837:SF2">
    <property type="entry name" value="MEMBRANE METALLOPROTEASE ARASP2, CHLOROPLASTIC-RELATED"/>
    <property type="match status" value="1"/>
</dbReference>
<dbReference type="EMBL" id="FUWY01000005">
    <property type="protein sequence ID" value="SJZ85447.1"/>
    <property type="molecule type" value="Genomic_DNA"/>
</dbReference>
<name>A0A1T4P291_9FIRM</name>
<evidence type="ECO:0000256" key="5">
    <source>
        <dbReference type="ARBA" id="ARBA00022692"/>
    </source>
</evidence>
<evidence type="ECO:0000313" key="13">
    <source>
        <dbReference type="EMBL" id="SJZ85447.1"/>
    </source>
</evidence>
<dbReference type="NCBIfam" id="TIGR00054">
    <property type="entry name" value="RIP metalloprotease RseP"/>
    <property type="match status" value="1"/>
</dbReference>
<organism evidence="13 14">
    <name type="scientific">Anaerorhabdus furcosa</name>
    <dbReference type="NCBI Taxonomy" id="118967"/>
    <lineage>
        <taxon>Bacteria</taxon>
        <taxon>Bacillati</taxon>
        <taxon>Bacillota</taxon>
        <taxon>Erysipelotrichia</taxon>
        <taxon>Erysipelotrichales</taxon>
        <taxon>Erysipelotrichaceae</taxon>
        <taxon>Anaerorhabdus</taxon>
    </lineage>
</organism>
<dbReference type="InterPro" id="IPR004387">
    <property type="entry name" value="Pept_M50_Zn"/>
</dbReference>
<dbReference type="AlphaFoldDB" id="A0A1T4P291"/>
<feature type="transmembrane region" description="Helical" evidence="11">
    <location>
        <begin position="279"/>
        <end position="300"/>
    </location>
</feature>
<comment type="cofactor">
    <cofactor evidence="1 11">
        <name>Zn(2+)</name>
        <dbReference type="ChEBI" id="CHEBI:29105"/>
    </cofactor>
</comment>
<dbReference type="OrthoDB" id="9782003at2"/>
<feature type="transmembrane region" description="Helical" evidence="11">
    <location>
        <begin position="97"/>
        <end position="120"/>
    </location>
</feature>
<evidence type="ECO:0000256" key="6">
    <source>
        <dbReference type="ARBA" id="ARBA00022801"/>
    </source>
</evidence>
<evidence type="ECO:0000313" key="14">
    <source>
        <dbReference type="Proteomes" id="UP000243297"/>
    </source>
</evidence>
<feature type="transmembrane region" description="Helical" evidence="11">
    <location>
        <begin position="325"/>
        <end position="344"/>
    </location>
</feature>
<dbReference type="SUPFAM" id="SSF50156">
    <property type="entry name" value="PDZ domain-like"/>
    <property type="match status" value="1"/>
</dbReference>
<keyword evidence="8 11" id="KW-1133">Transmembrane helix</keyword>
<dbReference type="GO" id="GO:0004222">
    <property type="term" value="F:metalloendopeptidase activity"/>
    <property type="evidence" value="ECO:0007669"/>
    <property type="project" value="InterPro"/>
</dbReference>
<dbReference type="GO" id="GO:0046872">
    <property type="term" value="F:metal ion binding"/>
    <property type="evidence" value="ECO:0007669"/>
    <property type="project" value="UniProtKB-KW"/>
</dbReference>
<feature type="domain" description="Peptidase M50" evidence="12">
    <location>
        <begin position="5"/>
        <end position="337"/>
    </location>
</feature>
<gene>
    <name evidence="13" type="ORF">SAMN02745191_1842</name>
</gene>
<evidence type="ECO:0000256" key="8">
    <source>
        <dbReference type="ARBA" id="ARBA00022989"/>
    </source>
</evidence>
<dbReference type="RefSeq" id="WP_078712248.1">
    <property type="nucleotide sequence ID" value="NZ_FUWY01000005.1"/>
</dbReference>